<dbReference type="InterPro" id="IPR053148">
    <property type="entry name" value="PD-DEXK-like_domain"/>
</dbReference>
<evidence type="ECO:0008006" key="5">
    <source>
        <dbReference type="Google" id="ProtNLM"/>
    </source>
</evidence>
<dbReference type="eggNOG" id="COG4804">
    <property type="taxonomic scope" value="Bacteria"/>
</dbReference>
<dbReference type="InParanoid" id="G9EQE3"/>
<name>G9EQE3_9GAMM</name>
<reference evidence="3 4" key="1">
    <citation type="journal article" date="2011" name="BMC Genomics">
        <title>Insight into cross-talk between intra-amoebal pathogens.</title>
        <authorList>
            <person name="Gimenez G."/>
            <person name="Bertelli C."/>
            <person name="Moliner C."/>
            <person name="Robert C."/>
            <person name="Raoult D."/>
            <person name="Fournier P.E."/>
            <person name="Greub G."/>
        </authorList>
    </citation>
    <scope>NUCLEOTIDE SEQUENCE [LARGE SCALE GENOMIC DNA]</scope>
    <source>
        <strain evidence="3 4">LLAP12</strain>
    </source>
</reference>
<dbReference type="EMBL" id="JH413829">
    <property type="protein sequence ID" value="EHL30538.1"/>
    <property type="molecule type" value="Genomic_DNA"/>
</dbReference>
<dbReference type="OrthoDB" id="9801263at2"/>
<organism evidence="3 4">
    <name type="scientific">Legionella drancourtii LLAP12</name>
    <dbReference type="NCBI Taxonomy" id="658187"/>
    <lineage>
        <taxon>Bacteria</taxon>
        <taxon>Pseudomonadati</taxon>
        <taxon>Pseudomonadota</taxon>
        <taxon>Gammaproteobacteria</taxon>
        <taxon>Legionellales</taxon>
        <taxon>Legionellaceae</taxon>
        <taxon>Legionella</taxon>
    </lineage>
</organism>
<dbReference type="InterPro" id="IPR011856">
    <property type="entry name" value="tRNA_endonuc-like_dom_sf"/>
</dbReference>
<feature type="domain" description="YhcG N-terminal" evidence="2">
    <location>
        <begin position="20"/>
        <end position="155"/>
    </location>
</feature>
<dbReference type="GO" id="GO:0003676">
    <property type="term" value="F:nucleic acid binding"/>
    <property type="evidence" value="ECO:0007669"/>
    <property type="project" value="InterPro"/>
</dbReference>
<sequence length="358" mass="41738">MNDLMTKDLPAYQGFLAQATTQIRQARTRAAQSVNKEAVSLYWWFGENIVQYQEQHGWGKSVVEHLSHDLKKDFPDAKFGFSARNLWDMRRFYLEYKDYPKLRQLVAEIPWGQNLVILNKVKQEDERFYYLSATKEQAWTRDILAAQINSNAYGRHCLSNKQHNFNTTLPQQLAEQADQSMKDVYMFDMLGIAEPVIETEIERRMVEKIKDVILELGCGFSFIANQYRIVTPDSEYFIDLLFYNRKLQSLVALELKRTRFKPEHAGKMNFYLNLLDEFVKEPHENPSIGIILCGDHSRFDVEYALRGMDKPIGIAGYQLTKDVPEKLKNALPDVAQLEEKIQFELGVTETNIDNNEQK</sequence>
<proteinExistence type="predicted"/>
<dbReference type="Proteomes" id="UP000002770">
    <property type="component" value="Unassembled WGS sequence"/>
</dbReference>
<evidence type="ECO:0000259" key="1">
    <source>
        <dbReference type="Pfam" id="PF06250"/>
    </source>
</evidence>
<dbReference type="InterPro" id="IPR009362">
    <property type="entry name" value="YhcG_C"/>
</dbReference>
<dbReference type="STRING" id="658187.LDG_7490"/>
<dbReference type="InterPro" id="IPR041527">
    <property type="entry name" value="YhcG_N"/>
</dbReference>
<dbReference type="HOGENOM" id="CLU_046640_0_1_6"/>
<dbReference type="Pfam" id="PF17761">
    <property type="entry name" value="DUF1016_N"/>
    <property type="match status" value="1"/>
</dbReference>
<gene>
    <name evidence="3" type="ORF">LDG_7490</name>
</gene>
<evidence type="ECO:0000259" key="2">
    <source>
        <dbReference type="Pfam" id="PF17761"/>
    </source>
</evidence>
<protein>
    <recommendedName>
        <fullName evidence="5">DUF1016 domain-containing protein</fullName>
    </recommendedName>
</protein>
<dbReference type="PANTHER" id="PTHR30547:SF0">
    <property type="entry name" value="BLR8175 PROTEIN"/>
    <property type="match status" value="1"/>
</dbReference>
<dbReference type="Gene3D" id="3.40.1350.10">
    <property type="match status" value="1"/>
</dbReference>
<dbReference type="Pfam" id="PF06250">
    <property type="entry name" value="YhcG_C"/>
    <property type="match status" value="1"/>
</dbReference>
<evidence type="ECO:0000313" key="3">
    <source>
        <dbReference type="EMBL" id="EHL30538.1"/>
    </source>
</evidence>
<evidence type="ECO:0000313" key="4">
    <source>
        <dbReference type="Proteomes" id="UP000002770"/>
    </source>
</evidence>
<accession>G9EQE3</accession>
<feature type="domain" description="YhcG PDDEXK nuclease" evidence="1">
    <location>
        <begin position="179"/>
        <end position="332"/>
    </location>
</feature>
<dbReference type="AlphaFoldDB" id="G9EQE3"/>
<dbReference type="PANTHER" id="PTHR30547">
    <property type="entry name" value="UNCHARACTERIZED PROTEIN YHCG-RELATED"/>
    <property type="match status" value="1"/>
</dbReference>
<keyword evidence="4" id="KW-1185">Reference proteome</keyword>
<dbReference type="RefSeq" id="WP_006871398.1">
    <property type="nucleotide sequence ID" value="NZ_JH413829.1"/>
</dbReference>